<dbReference type="Proteomes" id="UP001162030">
    <property type="component" value="Chromosome"/>
</dbReference>
<name>A0ABM9I969_9GAMM</name>
<dbReference type="RefSeq" id="WP_317963558.1">
    <property type="nucleotide sequence ID" value="NZ_OX458333.1"/>
</dbReference>
<evidence type="ECO:0000256" key="5">
    <source>
        <dbReference type="ARBA" id="ARBA00030001"/>
    </source>
</evidence>
<evidence type="ECO:0000313" key="6">
    <source>
        <dbReference type="EMBL" id="CAI8970077.1"/>
    </source>
</evidence>
<dbReference type="Pfam" id="PF09701">
    <property type="entry name" value="Cas_Cmr5"/>
    <property type="match status" value="1"/>
</dbReference>
<proteinExistence type="inferred from homology"/>
<sequence length="131" mass="15179">MRTVQQERASFALKKVKEIAIENREEFRKLAESFPAMIRMNGLGQAAAFYFSKREKEKNKDAREMNAYERLYLLLGEWLTKPGQPYASCENLLQGITQQNMHAYRLAQAEALLLLDWVKKFAKAFAGEENV</sequence>
<protein>
    <recommendedName>
        <fullName evidence="5">CRISPR type III-B/RAMP module-associated protein Cmr5</fullName>
    </recommendedName>
</protein>
<accession>A0ABM9I969</accession>
<evidence type="ECO:0000256" key="2">
    <source>
        <dbReference type="ARBA" id="ARBA00006161"/>
    </source>
</evidence>
<keyword evidence="3" id="KW-0963">Cytoplasm</keyword>
<dbReference type="InterPro" id="IPR010160">
    <property type="entry name" value="CRISPR-assoc_prot_Cmr5"/>
</dbReference>
<comment type="similarity">
    <text evidence="2">Belongs to the CRISPR system Cmr5 family.</text>
</comment>
<dbReference type="EMBL" id="OX458333">
    <property type="protein sequence ID" value="CAI8970077.1"/>
    <property type="molecule type" value="Genomic_DNA"/>
</dbReference>
<evidence type="ECO:0000256" key="4">
    <source>
        <dbReference type="ARBA" id="ARBA00023118"/>
    </source>
</evidence>
<comment type="subcellular location">
    <subcellularLocation>
        <location evidence="1">Cytoplasm</location>
    </subcellularLocation>
</comment>
<dbReference type="NCBIfam" id="TIGR01881">
    <property type="entry name" value="cas_Cmr5"/>
    <property type="match status" value="1"/>
</dbReference>
<dbReference type="SUPFAM" id="SSF158568">
    <property type="entry name" value="AF1862-like"/>
    <property type="match status" value="1"/>
</dbReference>
<gene>
    <name evidence="6" type="ORF">MSZNOR_4862</name>
</gene>
<keyword evidence="7" id="KW-1185">Reference proteome</keyword>
<evidence type="ECO:0000256" key="3">
    <source>
        <dbReference type="ARBA" id="ARBA00022490"/>
    </source>
</evidence>
<keyword evidence="4" id="KW-0051">Antiviral defense</keyword>
<reference evidence="6 7" key="1">
    <citation type="submission" date="2023-03" db="EMBL/GenBank/DDBJ databases">
        <authorList>
            <person name="Pearce D."/>
        </authorList>
    </citation>
    <scope>NUCLEOTIDE SEQUENCE [LARGE SCALE GENOMIC DNA]</scope>
    <source>
        <strain evidence="6">Msz</strain>
    </source>
</reference>
<dbReference type="InterPro" id="IPR023101">
    <property type="entry name" value="AF1862-like_dom_sf"/>
</dbReference>
<evidence type="ECO:0000313" key="7">
    <source>
        <dbReference type="Proteomes" id="UP001162030"/>
    </source>
</evidence>
<dbReference type="Gene3D" id="1.10.520.30">
    <property type="entry name" value="AF1862-like domain"/>
    <property type="match status" value="1"/>
</dbReference>
<evidence type="ECO:0000256" key="1">
    <source>
        <dbReference type="ARBA" id="ARBA00004496"/>
    </source>
</evidence>
<organism evidence="6 7">
    <name type="scientific">Methylocaldum szegediense</name>
    <dbReference type="NCBI Taxonomy" id="73780"/>
    <lineage>
        <taxon>Bacteria</taxon>
        <taxon>Pseudomonadati</taxon>
        <taxon>Pseudomonadota</taxon>
        <taxon>Gammaproteobacteria</taxon>
        <taxon>Methylococcales</taxon>
        <taxon>Methylococcaceae</taxon>
        <taxon>Methylocaldum</taxon>
    </lineage>
</organism>